<proteinExistence type="predicted"/>
<keyword evidence="3" id="KW-1185">Reference proteome</keyword>
<dbReference type="Proteomes" id="UP001163046">
    <property type="component" value="Unassembled WGS sequence"/>
</dbReference>
<dbReference type="EMBL" id="MU827305">
    <property type="protein sequence ID" value="KAJ7363556.1"/>
    <property type="molecule type" value="Genomic_DNA"/>
</dbReference>
<sequence length="314" mass="35984">MEKTAVWMKLLPEKDSEAFLWDKKSERFVYAPSSEDVSLRDGVCVRYFSKNSQLTNTRNSCFVVLIDKQLLEDKKTYSFSFDKKHKQSYGIKLHLKESQYHASFDVNNPSLDPKWSKYFKPIMNTSTHSTKAVSTSSQSVEKPPTQDTPRYQTPRPFNDEFVGKCYSEGFILNCWETGTKDMITPIHEFKMFRIGVNFGEDESVKKFVQETLRFACACLNERTNGTIHFGVADEVDKQTCGYEPREVVGSAVTNKPFFTEKLPEFIGKCFLAQNVRNCIRPPVFIPLQNGSFAEQQSSDKVVIEVDIEPAIFSV</sequence>
<protein>
    <submittedName>
        <fullName evidence="2">Sterile alpha motif</fullName>
    </submittedName>
</protein>
<evidence type="ECO:0000313" key="3">
    <source>
        <dbReference type="Proteomes" id="UP001163046"/>
    </source>
</evidence>
<feature type="compositionally biased region" description="Polar residues" evidence="1">
    <location>
        <begin position="129"/>
        <end position="151"/>
    </location>
</feature>
<evidence type="ECO:0000256" key="1">
    <source>
        <dbReference type="SAM" id="MobiDB-lite"/>
    </source>
</evidence>
<feature type="region of interest" description="Disordered" evidence="1">
    <location>
        <begin position="129"/>
        <end position="153"/>
    </location>
</feature>
<dbReference type="PANTHER" id="PTHR16155">
    <property type="entry name" value="DED DOMAIN-CONTAINING PROTEIN"/>
    <property type="match status" value="1"/>
</dbReference>
<evidence type="ECO:0000313" key="2">
    <source>
        <dbReference type="EMBL" id="KAJ7363556.1"/>
    </source>
</evidence>
<name>A0A9W9YRB2_9CNID</name>
<dbReference type="OrthoDB" id="2337140at2759"/>
<organism evidence="2 3">
    <name type="scientific">Desmophyllum pertusum</name>
    <dbReference type="NCBI Taxonomy" id="174260"/>
    <lineage>
        <taxon>Eukaryota</taxon>
        <taxon>Metazoa</taxon>
        <taxon>Cnidaria</taxon>
        <taxon>Anthozoa</taxon>
        <taxon>Hexacorallia</taxon>
        <taxon>Scleractinia</taxon>
        <taxon>Caryophylliina</taxon>
        <taxon>Caryophylliidae</taxon>
        <taxon>Desmophyllum</taxon>
    </lineage>
</organism>
<comment type="caution">
    <text evidence="2">The sequence shown here is derived from an EMBL/GenBank/DDBJ whole genome shotgun (WGS) entry which is preliminary data.</text>
</comment>
<dbReference type="PANTHER" id="PTHR16155:SF19">
    <property type="entry name" value="DED DOMAIN-CONTAINING PROTEIN"/>
    <property type="match status" value="1"/>
</dbReference>
<reference evidence="2" key="1">
    <citation type="submission" date="2023-01" db="EMBL/GenBank/DDBJ databases">
        <title>Genome assembly of the deep-sea coral Lophelia pertusa.</title>
        <authorList>
            <person name="Herrera S."/>
            <person name="Cordes E."/>
        </authorList>
    </citation>
    <scope>NUCLEOTIDE SEQUENCE</scope>
    <source>
        <strain evidence="2">USNM1676648</strain>
        <tissue evidence="2">Polyp</tissue>
    </source>
</reference>
<dbReference type="GO" id="GO:0005737">
    <property type="term" value="C:cytoplasm"/>
    <property type="evidence" value="ECO:0007669"/>
    <property type="project" value="TreeGrafter"/>
</dbReference>
<accession>A0A9W9YRB2</accession>
<gene>
    <name evidence="2" type="primary">SAMD9L_3</name>
    <name evidence="2" type="ORF">OS493_009715</name>
</gene>
<dbReference type="AlphaFoldDB" id="A0A9W9YRB2"/>